<dbReference type="Proteomes" id="UP000037510">
    <property type="component" value="Unassembled WGS sequence"/>
</dbReference>
<feature type="domain" description="ACB" evidence="2">
    <location>
        <begin position="36"/>
        <end position="151"/>
    </location>
</feature>
<dbReference type="InterPro" id="IPR000582">
    <property type="entry name" value="Acyl-CoA-binding_protein"/>
</dbReference>
<dbReference type="PANTHER" id="PTHR22973:SF12">
    <property type="entry name" value="LD35087P"/>
    <property type="match status" value="1"/>
</dbReference>
<dbReference type="InterPro" id="IPR052269">
    <property type="entry name" value="Golgi-PI4KB_interaction"/>
</dbReference>
<dbReference type="InterPro" id="IPR035984">
    <property type="entry name" value="Acyl-CoA-binding_sf"/>
</dbReference>
<dbReference type="EMBL" id="JTDY01003621">
    <property type="protein sequence ID" value="KOB69248.1"/>
    <property type="molecule type" value="Genomic_DNA"/>
</dbReference>
<dbReference type="PROSITE" id="PS51228">
    <property type="entry name" value="ACB_2"/>
    <property type="match status" value="1"/>
</dbReference>
<protein>
    <submittedName>
        <fullName evidence="3">Protein involved in maintenance of golgi structure and er-golgi transport</fullName>
    </submittedName>
</protein>
<keyword evidence="1" id="KW-0175">Coiled coil</keyword>
<evidence type="ECO:0000313" key="4">
    <source>
        <dbReference type="Proteomes" id="UP000037510"/>
    </source>
</evidence>
<dbReference type="Pfam" id="PF00887">
    <property type="entry name" value="ACBP"/>
    <property type="match status" value="1"/>
</dbReference>
<reference evidence="3 4" key="1">
    <citation type="journal article" date="2015" name="Genome Biol. Evol.">
        <title>The genome of winter moth (Operophtera brumata) provides a genomic perspective on sexual dimorphism and phenology.</title>
        <authorList>
            <person name="Derks M.F."/>
            <person name="Smit S."/>
            <person name="Salis L."/>
            <person name="Schijlen E."/>
            <person name="Bossers A."/>
            <person name="Mateman C."/>
            <person name="Pijl A.S."/>
            <person name="de Ridder D."/>
            <person name="Groenen M.A."/>
            <person name="Visser M.E."/>
            <person name="Megens H.J."/>
        </authorList>
    </citation>
    <scope>NUCLEOTIDE SEQUENCE [LARGE SCALE GENOMIC DNA]</scope>
    <source>
        <strain evidence="3">WM2013NL</strain>
        <tissue evidence="3">Head and thorax</tissue>
    </source>
</reference>
<dbReference type="SUPFAM" id="SSF47027">
    <property type="entry name" value="Acyl-CoA binding protein"/>
    <property type="match status" value="1"/>
</dbReference>
<feature type="coiled-coil region" evidence="1">
    <location>
        <begin position="122"/>
        <end position="151"/>
    </location>
</feature>
<evidence type="ECO:0000313" key="3">
    <source>
        <dbReference type="EMBL" id="KOB69248.1"/>
    </source>
</evidence>
<organism evidence="3 4">
    <name type="scientific">Operophtera brumata</name>
    <name type="common">Winter moth</name>
    <name type="synonym">Phalaena brumata</name>
    <dbReference type="NCBI Taxonomy" id="104452"/>
    <lineage>
        <taxon>Eukaryota</taxon>
        <taxon>Metazoa</taxon>
        <taxon>Ecdysozoa</taxon>
        <taxon>Arthropoda</taxon>
        <taxon>Hexapoda</taxon>
        <taxon>Insecta</taxon>
        <taxon>Pterygota</taxon>
        <taxon>Neoptera</taxon>
        <taxon>Endopterygota</taxon>
        <taxon>Lepidoptera</taxon>
        <taxon>Glossata</taxon>
        <taxon>Ditrysia</taxon>
        <taxon>Geometroidea</taxon>
        <taxon>Geometridae</taxon>
        <taxon>Larentiinae</taxon>
        <taxon>Operophtera</taxon>
    </lineage>
</organism>
<dbReference type="GO" id="GO:0000062">
    <property type="term" value="F:fatty-acyl-CoA binding"/>
    <property type="evidence" value="ECO:0007669"/>
    <property type="project" value="InterPro"/>
</dbReference>
<evidence type="ECO:0000259" key="2">
    <source>
        <dbReference type="PROSITE" id="PS51228"/>
    </source>
</evidence>
<dbReference type="PANTHER" id="PTHR22973">
    <property type="entry name" value="LD35087P"/>
    <property type="match status" value="1"/>
</dbReference>
<dbReference type="STRING" id="104452.A0A0L7L173"/>
<dbReference type="GO" id="GO:0000139">
    <property type="term" value="C:Golgi membrane"/>
    <property type="evidence" value="ECO:0007669"/>
    <property type="project" value="TreeGrafter"/>
</dbReference>
<name>A0A0L7L173_OPEBR</name>
<dbReference type="InterPro" id="IPR014352">
    <property type="entry name" value="FERM/acyl-CoA-bd_prot_sf"/>
</dbReference>
<evidence type="ECO:0000256" key="1">
    <source>
        <dbReference type="SAM" id="Coils"/>
    </source>
</evidence>
<dbReference type="AlphaFoldDB" id="A0A0L7L173"/>
<feature type="non-terminal residue" evidence="3">
    <location>
        <position position="282"/>
    </location>
</feature>
<dbReference type="Gene3D" id="1.20.80.10">
    <property type="match status" value="1"/>
</dbReference>
<keyword evidence="4" id="KW-1185">Reference proteome</keyword>
<accession>A0A0L7L173</accession>
<comment type="caution">
    <text evidence="3">The sequence shown here is derived from an EMBL/GenBank/DDBJ whole genome shotgun (WGS) entry which is preliminary data.</text>
</comment>
<sequence length="282" mass="32789">MASKPENNFKVNPEKVRLETDQGIIESEERKWGLPLKEVYKHGFAFYKEKEGKAIHLSYEDRLKLVAFTQQTAHGPLDLNSAPPLGVLDVIGRDRRAAWQALGQILCPLFKPYLEAILKDFEDKKQQQLKKEEEERSHLELQNRIIEETQKQQSNKMSEEQQVQRIKDALNAQTYDQFLQYSQQQYPDNFDQQAILIRQLQDQHYQQYIQQLAADQRLANSTIRTEETEVIVDSKEVVTDCNLNAAGGKLHVGHGETVTVRVPTHYRARCLCWEFATDNYDI</sequence>
<dbReference type="InterPro" id="IPR009038">
    <property type="entry name" value="GOLD_dom"/>
</dbReference>
<dbReference type="Pfam" id="PF13897">
    <property type="entry name" value="GOLD_2"/>
    <property type="match status" value="1"/>
</dbReference>
<gene>
    <name evidence="3" type="ORF">OBRU01_17216</name>
</gene>
<proteinExistence type="predicted"/>
<dbReference type="Gene3D" id="2.60.120.680">
    <property type="entry name" value="GOLD domain"/>
    <property type="match status" value="1"/>
</dbReference>